<reference evidence="9" key="1">
    <citation type="journal article" date="2014" name="Int. J. Syst. Evol. Microbiol.">
        <title>Complete genome sequence of Corynebacterium casei LMG S-19264T (=DSM 44701T), isolated from a smear-ripened cheese.</title>
        <authorList>
            <consortium name="US DOE Joint Genome Institute (JGI-PGF)"/>
            <person name="Walter F."/>
            <person name="Albersmeier A."/>
            <person name="Kalinowski J."/>
            <person name="Ruckert C."/>
        </authorList>
    </citation>
    <scope>NUCLEOTIDE SEQUENCE</scope>
    <source>
        <strain evidence="9">CGMCC 1.15762</strain>
    </source>
</reference>
<comment type="subcellular location">
    <subcellularLocation>
        <location evidence="1 7">Cell membrane</location>
        <topology evidence="1 7">Multi-pass membrane protein</topology>
    </subcellularLocation>
</comment>
<evidence type="ECO:0000256" key="2">
    <source>
        <dbReference type="ARBA" id="ARBA00022448"/>
    </source>
</evidence>
<dbReference type="Proteomes" id="UP000617145">
    <property type="component" value="Unassembled WGS sequence"/>
</dbReference>
<evidence type="ECO:0000256" key="1">
    <source>
        <dbReference type="ARBA" id="ARBA00004651"/>
    </source>
</evidence>
<dbReference type="GO" id="GO:0005886">
    <property type="term" value="C:plasma membrane"/>
    <property type="evidence" value="ECO:0007669"/>
    <property type="project" value="UniProtKB-SubCell"/>
</dbReference>
<keyword evidence="3" id="KW-1003">Cell membrane</keyword>
<evidence type="ECO:0000313" key="9">
    <source>
        <dbReference type="EMBL" id="GGG84408.1"/>
    </source>
</evidence>
<dbReference type="PANTHER" id="PTHR43386:SF23">
    <property type="entry name" value="ABC TRANSPORTER"/>
    <property type="match status" value="1"/>
</dbReference>
<evidence type="ECO:0000313" key="10">
    <source>
        <dbReference type="Proteomes" id="UP000617145"/>
    </source>
</evidence>
<dbReference type="InterPro" id="IPR035906">
    <property type="entry name" value="MetI-like_sf"/>
</dbReference>
<name>A0A8J3EJ26_9RHOB</name>
<keyword evidence="6 7" id="KW-0472">Membrane</keyword>
<feature type="transmembrane region" description="Helical" evidence="7">
    <location>
        <begin position="227"/>
        <end position="244"/>
    </location>
</feature>
<dbReference type="Pfam" id="PF00528">
    <property type="entry name" value="BPD_transp_1"/>
    <property type="match status" value="1"/>
</dbReference>
<keyword evidence="10" id="KW-1185">Reference proteome</keyword>
<comment type="caution">
    <text evidence="9">The sequence shown here is derived from an EMBL/GenBank/DDBJ whole genome shotgun (WGS) entry which is preliminary data.</text>
</comment>
<comment type="similarity">
    <text evidence="7">Belongs to the binding-protein-dependent transport system permease family.</text>
</comment>
<dbReference type="GO" id="GO:0055085">
    <property type="term" value="P:transmembrane transport"/>
    <property type="evidence" value="ECO:0007669"/>
    <property type="project" value="InterPro"/>
</dbReference>
<dbReference type="CDD" id="cd06261">
    <property type="entry name" value="TM_PBP2"/>
    <property type="match status" value="1"/>
</dbReference>
<keyword evidence="5 7" id="KW-1133">Transmembrane helix</keyword>
<protein>
    <submittedName>
        <fullName evidence="9">ABC transporter permease</fullName>
    </submittedName>
</protein>
<evidence type="ECO:0000259" key="8">
    <source>
        <dbReference type="PROSITE" id="PS50928"/>
    </source>
</evidence>
<proteinExistence type="inferred from homology"/>
<evidence type="ECO:0000256" key="4">
    <source>
        <dbReference type="ARBA" id="ARBA00022692"/>
    </source>
</evidence>
<keyword evidence="2 7" id="KW-0813">Transport</keyword>
<sequence length="262" mass="26823">MQGGVALVLLGAVLAGSALLPESAQTVDAVARALPPQPGHILGTDLLGRDIAARTLAALAQSLQVGLLAAGCSTMVAVLLGLAATFGRAADHVVGALTELALGLPHFVLLIMIAFAAGGGTTGVIVAVALTHWPRLARVLRHEAQGIAASDYVAISRALGRSRGWIARHHLVPHLVPQIVAGFIVIFPHAILHEAGLSFIGLGIEPHLPSVGVMLADSLREIMAGNWWVGAAPGLGLMLVALAFERFGEALRRTTSPAGGVA</sequence>
<evidence type="ECO:0000256" key="7">
    <source>
        <dbReference type="RuleBase" id="RU363032"/>
    </source>
</evidence>
<dbReference type="Gene3D" id="1.10.3720.10">
    <property type="entry name" value="MetI-like"/>
    <property type="match status" value="1"/>
</dbReference>
<dbReference type="AlphaFoldDB" id="A0A8J3EJ26"/>
<gene>
    <name evidence="9" type="ORF">GCM10011415_38130</name>
</gene>
<dbReference type="InterPro" id="IPR050366">
    <property type="entry name" value="BP-dependent_transpt_permease"/>
</dbReference>
<dbReference type="SUPFAM" id="SSF161098">
    <property type="entry name" value="MetI-like"/>
    <property type="match status" value="1"/>
</dbReference>
<keyword evidence="4 7" id="KW-0812">Transmembrane</keyword>
<reference evidence="9" key="2">
    <citation type="submission" date="2020-09" db="EMBL/GenBank/DDBJ databases">
        <authorList>
            <person name="Sun Q."/>
            <person name="Zhou Y."/>
        </authorList>
    </citation>
    <scope>NUCLEOTIDE SEQUENCE</scope>
    <source>
        <strain evidence="9">CGMCC 1.15762</strain>
    </source>
</reference>
<evidence type="ECO:0000256" key="3">
    <source>
        <dbReference type="ARBA" id="ARBA00022475"/>
    </source>
</evidence>
<feature type="transmembrane region" description="Helical" evidence="7">
    <location>
        <begin position="107"/>
        <end position="131"/>
    </location>
</feature>
<dbReference type="InterPro" id="IPR000515">
    <property type="entry name" value="MetI-like"/>
</dbReference>
<feature type="transmembrane region" description="Helical" evidence="7">
    <location>
        <begin position="171"/>
        <end position="192"/>
    </location>
</feature>
<feature type="domain" description="ABC transmembrane type-1" evidence="8">
    <location>
        <begin position="59"/>
        <end position="248"/>
    </location>
</feature>
<organism evidence="9 10">
    <name type="scientific">Salipiger pallidus</name>
    <dbReference type="NCBI Taxonomy" id="1775170"/>
    <lineage>
        <taxon>Bacteria</taxon>
        <taxon>Pseudomonadati</taxon>
        <taxon>Pseudomonadota</taxon>
        <taxon>Alphaproteobacteria</taxon>
        <taxon>Rhodobacterales</taxon>
        <taxon>Roseobacteraceae</taxon>
        <taxon>Salipiger</taxon>
    </lineage>
</organism>
<dbReference type="PANTHER" id="PTHR43386">
    <property type="entry name" value="OLIGOPEPTIDE TRANSPORT SYSTEM PERMEASE PROTEIN APPC"/>
    <property type="match status" value="1"/>
</dbReference>
<accession>A0A8J3EJ26</accession>
<evidence type="ECO:0000256" key="5">
    <source>
        <dbReference type="ARBA" id="ARBA00022989"/>
    </source>
</evidence>
<dbReference type="PROSITE" id="PS50928">
    <property type="entry name" value="ABC_TM1"/>
    <property type="match status" value="1"/>
</dbReference>
<evidence type="ECO:0000256" key="6">
    <source>
        <dbReference type="ARBA" id="ARBA00023136"/>
    </source>
</evidence>
<dbReference type="EMBL" id="BMJV01000010">
    <property type="protein sequence ID" value="GGG84408.1"/>
    <property type="molecule type" value="Genomic_DNA"/>
</dbReference>